<dbReference type="Pfam" id="PF08019">
    <property type="entry name" value="EptA_B_N"/>
    <property type="match status" value="1"/>
</dbReference>
<dbReference type="AlphaFoldDB" id="A0AA42R478"/>
<evidence type="ECO:0000256" key="2">
    <source>
        <dbReference type="SAM" id="Phobius"/>
    </source>
</evidence>
<dbReference type="PANTHER" id="PTHR30443">
    <property type="entry name" value="INNER MEMBRANE PROTEIN"/>
    <property type="match status" value="1"/>
</dbReference>
<evidence type="ECO:0000256" key="1">
    <source>
        <dbReference type="SAM" id="MobiDB-lite"/>
    </source>
</evidence>
<dbReference type="InterPro" id="IPR040423">
    <property type="entry name" value="PEA_transferase"/>
</dbReference>
<name>A0AA42R478_ENTCL</name>
<comment type="caution">
    <text evidence="4">The sequence shown here is derived from an EMBL/GenBank/DDBJ whole genome shotgun (WGS) entry which is preliminary data.</text>
</comment>
<feature type="transmembrane region" description="Helical" evidence="2">
    <location>
        <begin position="176"/>
        <end position="198"/>
    </location>
</feature>
<keyword evidence="2" id="KW-0812">Transmembrane</keyword>
<feature type="region of interest" description="Disordered" evidence="1">
    <location>
        <begin position="39"/>
        <end position="68"/>
    </location>
</feature>
<feature type="non-terminal residue" evidence="4">
    <location>
        <position position="294"/>
    </location>
</feature>
<organism evidence="4 5">
    <name type="scientific">Enterobacter cloacae</name>
    <dbReference type="NCBI Taxonomy" id="550"/>
    <lineage>
        <taxon>Bacteria</taxon>
        <taxon>Pseudomonadati</taxon>
        <taxon>Pseudomonadota</taxon>
        <taxon>Gammaproteobacteria</taxon>
        <taxon>Enterobacterales</taxon>
        <taxon>Enterobacteriaceae</taxon>
        <taxon>Enterobacter</taxon>
        <taxon>Enterobacter cloacae complex</taxon>
    </lineage>
</organism>
<dbReference type="GO" id="GO:0009244">
    <property type="term" value="P:lipopolysaccharide core region biosynthetic process"/>
    <property type="evidence" value="ECO:0007669"/>
    <property type="project" value="TreeGrafter"/>
</dbReference>
<accession>A0AA42R478</accession>
<feature type="transmembrane region" description="Helical" evidence="2">
    <location>
        <begin position="133"/>
        <end position="156"/>
    </location>
</feature>
<feature type="domain" description="Phosphoethanolamine transferase N-terminal" evidence="3">
    <location>
        <begin position="186"/>
        <end position="292"/>
    </location>
</feature>
<feature type="transmembrane region" description="Helical" evidence="2">
    <location>
        <begin position="205"/>
        <end position="222"/>
    </location>
</feature>
<feature type="transmembrane region" description="Helical" evidence="2">
    <location>
        <begin position="12"/>
        <end position="34"/>
    </location>
</feature>
<evidence type="ECO:0000259" key="3">
    <source>
        <dbReference type="Pfam" id="PF08019"/>
    </source>
</evidence>
<reference evidence="4" key="1">
    <citation type="submission" date="2022-09" db="EMBL/GenBank/DDBJ databases">
        <title>Intensive care unit water sources are persistently colonized with multi-drug resistant bacteria and are the site of extensive horizontal gene transfer of antibiotic resistance genes.</title>
        <authorList>
            <person name="Diorio-Toth L."/>
        </authorList>
    </citation>
    <scope>NUCLEOTIDE SEQUENCE</scope>
    <source>
        <strain evidence="4">GD03711</strain>
    </source>
</reference>
<proteinExistence type="predicted"/>
<dbReference type="GO" id="GO:0005886">
    <property type="term" value="C:plasma membrane"/>
    <property type="evidence" value="ECO:0007669"/>
    <property type="project" value="UniProtKB-SubCell"/>
</dbReference>
<protein>
    <submittedName>
        <fullName evidence="4">DUF1705 domain-containing protein</fullName>
    </submittedName>
</protein>
<evidence type="ECO:0000313" key="4">
    <source>
        <dbReference type="EMBL" id="MDH1482160.1"/>
    </source>
</evidence>
<dbReference type="GO" id="GO:0016776">
    <property type="term" value="F:phosphotransferase activity, phosphate group as acceptor"/>
    <property type="evidence" value="ECO:0007669"/>
    <property type="project" value="TreeGrafter"/>
</dbReference>
<feature type="compositionally biased region" description="Basic residues" evidence="1">
    <location>
        <begin position="51"/>
        <end position="68"/>
    </location>
</feature>
<gene>
    <name evidence="4" type="ORF">N5E88_22110</name>
</gene>
<keyword evidence="2" id="KW-1133">Transmembrane helix</keyword>
<evidence type="ECO:0000313" key="5">
    <source>
        <dbReference type="Proteomes" id="UP001161707"/>
    </source>
</evidence>
<dbReference type="Proteomes" id="UP001161707">
    <property type="component" value="Unassembled WGS sequence"/>
</dbReference>
<feature type="transmembrane region" description="Helical" evidence="2">
    <location>
        <begin position="252"/>
        <end position="272"/>
    </location>
</feature>
<dbReference type="PANTHER" id="PTHR30443:SF0">
    <property type="entry name" value="PHOSPHOETHANOLAMINE TRANSFERASE EPTA"/>
    <property type="match status" value="1"/>
</dbReference>
<dbReference type="RefSeq" id="WP_280043669.1">
    <property type="nucleotide sequence ID" value="NZ_JAOCIY010000089.1"/>
</dbReference>
<dbReference type="EMBL" id="JAOCIY010000089">
    <property type="protein sequence ID" value="MDH1482160.1"/>
    <property type="molecule type" value="Genomic_DNA"/>
</dbReference>
<keyword evidence="2" id="KW-0472">Membrane</keyword>
<sequence length="294" mass="32979">MKFGNVSLPPAVVEILIIVSVLIVASILLALYLLSRSGPSKNKNPDPQHPLAKKKQAHKKRPRSRRVSQYRPAVLVGRVSVDTRVKEVRPYQGIGLTPCHSQNRTNIPMQTIFMLQNSKSTNKSPLPERQGRLPWPMAISSEPLIVLVSVVFVALYNGRFWAAALNGREWDQGSMWLFGAALFAMLTAAHALLLALLITRRTAKPLLAVLFIVTALAVYYMQRYTVFFDMSMMRNILHTDIKEARELLSLDMLLFVVLYGVLPAVVVSRVTIAHRSWRRALVIRSLFLAGMLGV</sequence>
<dbReference type="InterPro" id="IPR012549">
    <property type="entry name" value="EptA-like_N"/>
</dbReference>